<dbReference type="InterPro" id="IPR036415">
    <property type="entry name" value="Lamin_tail_dom_sf"/>
</dbReference>
<feature type="chain" id="PRO_5032850143" evidence="1">
    <location>
        <begin position="22"/>
        <end position="559"/>
    </location>
</feature>
<evidence type="ECO:0000259" key="2">
    <source>
        <dbReference type="PROSITE" id="PS51841"/>
    </source>
</evidence>
<sequence>MNIPIVCIALLWQVASGSDTAAVPVYDVVIHEMMIKPSSVAGLPPFEYIELRNRSRRAVQLQHWTLAVNKREVALPSYLLQPDSLLLLCPAAAGFTGTNVLQVDRFPVLPDDTGLVVLYNNRREVMHAVAYTPSWYVLPAASRAGRSLEMIDPSLPCGGKINWAASSSPAGGTPGAYNSVAGHITEDTRPDLYFIEMPDSLHLLLHFSKTLDSLKAASPAGYRVGSSPVAAVTVLPPLFNIVALRLASAIDSGTVAVNGISDCAGNESGIKNSLPFSRPQSPVLGELVINELLFDPPAGIPEFIELYNRGTHAVSLEHIFLCVRKADGQPGPKKRLAAGSRLLMPGQWLAITTAADRLCGYYHCASPENIQEIASLPSMPAEGGTLLLLADSTVLDEVRYLPDFHFPLASQPKGVALERRDSGHTVNWISAAASAGYATPGYANSHIWPDMTDNARVTLEPAVFCPDDATATNRAVLQWTLPHAEWVGNVTVFTADGRPIRYLARNMTMGNKGNLYWDGFGENKVLLPPGIYIFFIEIFDLKGRVKRWKQPLVMARKLN</sequence>
<evidence type="ECO:0000256" key="1">
    <source>
        <dbReference type="SAM" id="SignalP"/>
    </source>
</evidence>
<feature type="domain" description="LTD" evidence="2">
    <location>
        <begin position="275"/>
        <end position="430"/>
    </location>
</feature>
<keyword evidence="1" id="KW-0732">Signal</keyword>
<dbReference type="InterPro" id="IPR001322">
    <property type="entry name" value="Lamin_tail_dom"/>
</dbReference>
<dbReference type="RefSeq" id="WP_168870651.1">
    <property type="nucleotide sequence ID" value="NZ_JABAIA010000001.1"/>
</dbReference>
<reference evidence="3 4" key="1">
    <citation type="submission" date="2020-04" db="EMBL/GenBank/DDBJ databases">
        <authorList>
            <person name="Yin C."/>
        </authorList>
    </citation>
    <scope>NUCLEOTIDE SEQUENCE [LARGE SCALE GENOMIC DNA]</scope>
    <source>
        <strain evidence="3 4">Ae27</strain>
    </source>
</reference>
<organism evidence="3 4">
    <name type="scientific">Chitinophaga varians</name>
    <dbReference type="NCBI Taxonomy" id="2202339"/>
    <lineage>
        <taxon>Bacteria</taxon>
        <taxon>Pseudomonadati</taxon>
        <taxon>Bacteroidota</taxon>
        <taxon>Chitinophagia</taxon>
        <taxon>Chitinophagales</taxon>
        <taxon>Chitinophagaceae</taxon>
        <taxon>Chitinophaga</taxon>
    </lineage>
</organism>
<protein>
    <submittedName>
        <fullName evidence="3">Lamin tail domain-containing protein</fullName>
    </submittedName>
</protein>
<evidence type="ECO:0000313" key="3">
    <source>
        <dbReference type="EMBL" id="NLR64712.1"/>
    </source>
</evidence>
<dbReference type="Pfam" id="PF00932">
    <property type="entry name" value="LTD"/>
    <property type="match status" value="1"/>
</dbReference>
<gene>
    <name evidence="3" type="ORF">HGH92_10370</name>
</gene>
<dbReference type="EMBL" id="JABAIA010000001">
    <property type="protein sequence ID" value="NLR64712.1"/>
    <property type="molecule type" value="Genomic_DNA"/>
</dbReference>
<accession>A0A847RP54</accession>
<dbReference type="Proteomes" id="UP000570474">
    <property type="component" value="Unassembled WGS sequence"/>
</dbReference>
<name>A0A847RP54_9BACT</name>
<feature type="signal peptide" evidence="1">
    <location>
        <begin position="1"/>
        <end position="21"/>
    </location>
</feature>
<keyword evidence="4" id="KW-1185">Reference proteome</keyword>
<proteinExistence type="predicted"/>
<dbReference type="SUPFAM" id="SSF74853">
    <property type="entry name" value="Lamin A/C globular tail domain"/>
    <property type="match status" value="1"/>
</dbReference>
<comment type="caution">
    <text evidence="3">The sequence shown here is derived from an EMBL/GenBank/DDBJ whole genome shotgun (WGS) entry which is preliminary data.</text>
</comment>
<dbReference type="AlphaFoldDB" id="A0A847RP54"/>
<dbReference type="Gene3D" id="2.60.40.4070">
    <property type="match status" value="1"/>
</dbReference>
<dbReference type="PROSITE" id="PS51841">
    <property type="entry name" value="LTD"/>
    <property type="match status" value="1"/>
</dbReference>
<evidence type="ECO:0000313" key="4">
    <source>
        <dbReference type="Proteomes" id="UP000570474"/>
    </source>
</evidence>